<dbReference type="Gene3D" id="3.10.20.90">
    <property type="entry name" value="Phosphatidylinositol 3-kinase Catalytic Subunit, Chain A, domain 1"/>
    <property type="match status" value="1"/>
</dbReference>
<accession>A0A9P6W0I7</accession>
<evidence type="ECO:0000313" key="8">
    <source>
        <dbReference type="Proteomes" id="UP000777482"/>
    </source>
</evidence>
<feature type="compositionally biased region" description="Low complexity" evidence="5">
    <location>
        <begin position="157"/>
        <end position="180"/>
    </location>
</feature>
<evidence type="ECO:0000259" key="6">
    <source>
        <dbReference type="PROSITE" id="PS50053"/>
    </source>
</evidence>
<dbReference type="AlphaFoldDB" id="A0A9P6W0I7"/>
<keyword evidence="4" id="KW-0472">Membrane</keyword>
<feature type="region of interest" description="Disordered" evidence="5">
    <location>
        <begin position="155"/>
        <end position="237"/>
    </location>
</feature>
<comment type="caution">
    <text evidence="7">The sequence shown here is derived from an EMBL/GenBank/DDBJ whole genome shotgun (WGS) entry which is preliminary data.</text>
</comment>
<dbReference type="InterPro" id="IPR029071">
    <property type="entry name" value="Ubiquitin-like_domsf"/>
</dbReference>
<evidence type="ECO:0000313" key="7">
    <source>
        <dbReference type="EMBL" id="KAG0659058.1"/>
    </source>
</evidence>
<protein>
    <recommendedName>
        <fullName evidence="6">Ubiquitin-like domain-containing protein</fullName>
    </recommendedName>
</protein>
<evidence type="ECO:0000256" key="2">
    <source>
        <dbReference type="ARBA" id="ARBA00022692"/>
    </source>
</evidence>
<evidence type="ECO:0000256" key="3">
    <source>
        <dbReference type="ARBA" id="ARBA00022989"/>
    </source>
</evidence>
<dbReference type="OrthoDB" id="428577at2759"/>
<dbReference type="PANTHER" id="PTHR12943">
    <property type="entry name" value="HOMOCYSTEINE-RESPONSIVE ENDOPLASMIC RETICULUM-RESIDENT UNIQUITIN-LIKE DOMAIN HERPUD PROTEIN FAMILY MEMBER"/>
    <property type="match status" value="1"/>
</dbReference>
<reference evidence="7 8" key="1">
    <citation type="submission" date="2020-11" db="EMBL/GenBank/DDBJ databases">
        <title>Kefir isolates.</title>
        <authorList>
            <person name="Marcisauskas S."/>
            <person name="Kim Y."/>
            <person name="Blasche S."/>
        </authorList>
    </citation>
    <scope>NUCLEOTIDE SEQUENCE [LARGE SCALE GENOMIC DNA]</scope>
    <source>
        <strain evidence="7 8">KR</strain>
    </source>
</reference>
<dbReference type="EMBL" id="PUHQ01000058">
    <property type="protein sequence ID" value="KAG0659058.1"/>
    <property type="molecule type" value="Genomic_DNA"/>
</dbReference>
<evidence type="ECO:0000256" key="1">
    <source>
        <dbReference type="ARBA" id="ARBA00004370"/>
    </source>
</evidence>
<dbReference type="SUPFAM" id="SSF54236">
    <property type="entry name" value="Ubiquitin-like"/>
    <property type="match status" value="1"/>
</dbReference>
<dbReference type="PROSITE" id="PS50053">
    <property type="entry name" value="UBIQUITIN_2"/>
    <property type="match status" value="1"/>
</dbReference>
<dbReference type="Proteomes" id="UP000777482">
    <property type="component" value="Unassembled WGS sequence"/>
</dbReference>
<keyword evidence="2" id="KW-0812">Transmembrane</keyword>
<evidence type="ECO:0000256" key="4">
    <source>
        <dbReference type="ARBA" id="ARBA00023136"/>
    </source>
</evidence>
<organism evidence="7 8">
    <name type="scientific">Rhodotorula mucilaginosa</name>
    <name type="common">Yeast</name>
    <name type="synonym">Rhodotorula rubra</name>
    <dbReference type="NCBI Taxonomy" id="5537"/>
    <lineage>
        <taxon>Eukaryota</taxon>
        <taxon>Fungi</taxon>
        <taxon>Dikarya</taxon>
        <taxon>Basidiomycota</taxon>
        <taxon>Pucciniomycotina</taxon>
        <taxon>Microbotryomycetes</taxon>
        <taxon>Sporidiobolales</taxon>
        <taxon>Sporidiobolaceae</taxon>
        <taxon>Rhodotorula</taxon>
    </lineage>
</organism>
<dbReference type="InterPro" id="IPR000626">
    <property type="entry name" value="Ubiquitin-like_dom"/>
</dbReference>
<dbReference type="Pfam" id="PF00240">
    <property type="entry name" value="ubiquitin"/>
    <property type="match status" value="1"/>
</dbReference>
<feature type="compositionally biased region" description="Low complexity" evidence="5">
    <location>
        <begin position="266"/>
        <end position="277"/>
    </location>
</feature>
<feature type="compositionally biased region" description="Polar residues" evidence="5">
    <location>
        <begin position="210"/>
        <end position="237"/>
    </location>
</feature>
<dbReference type="CDD" id="cd17039">
    <property type="entry name" value="Ubl_ubiquitin_like"/>
    <property type="match status" value="1"/>
</dbReference>
<keyword evidence="3" id="KW-1133">Transmembrane helix</keyword>
<dbReference type="GO" id="GO:0016020">
    <property type="term" value="C:membrane"/>
    <property type="evidence" value="ECO:0007669"/>
    <property type="project" value="UniProtKB-SubCell"/>
</dbReference>
<comment type="subcellular location">
    <subcellularLocation>
        <location evidence="1">Membrane</location>
    </subcellularLocation>
</comment>
<feature type="region of interest" description="Disordered" evidence="5">
    <location>
        <begin position="258"/>
        <end position="282"/>
    </location>
</feature>
<dbReference type="PANTHER" id="PTHR12943:SF27">
    <property type="entry name" value="HOMOCYSTEINE-INDUCED ENDOPLASMIC RETICULUM PROTEIN, ISOFORM A"/>
    <property type="match status" value="1"/>
</dbReference>
<dbReference type="GO" id="GO:0030968">
    <property type="term" value="P:endoplasmic reticulum unfolded protein response"/>
    <property type="evidence" value="ECO:0007669"/>
    <property type="project" value="TreeGrafter"/>
</dbReference>
<proteinExistence type="predicted"/>
<feature type="domain" description="Ubiquitin-like" evidence="6">
    <location>
        <begin position="74"/>
        <end position="144"/>
    </location>
</feature>
<evidence type="ECO:0000256" key="5">
    <source>
        <dbReference type="SAM" id="MobiDB-lite"/>
    </source>
</evidence>
<keyword evidence="8" id="KW-1185">Reference proteome</keyword>
<name>A0A9P6W0I7_RHOMI</name>
<gene>
    <name evidence="7" type="ORF">C6P46_005354</name>
</gene>
<dbReference type="InterPro" id="IPR039751">
    <property type="entry name" value="HERPUD1/2"/>
</dbReference>
<sequence>MESLLSDSSIQAELAAFKATADLLASQKLRLANSFVPPVEQRPKRATLVNVPVCAPPSTAADDDTAGPSTETVYNLTIKSLKPPLALALAASPTATIGDLKARLAEQYPGQAPAAEAQRWILKGKAMGDNKLLKEFAVAPKDTVINLMITKAPPSAPSLRSPAAAAAAADPEDVAAAAAPRAPPSPKSPTTIPELTLSEPDPVTGHARRSSVSLTNFDLPLSSSPTQAEHPSGESSSLLAGVAATDFWLDVRRVCEEKFGPSEGGSSSSSAASSSDNNRNRADAQKVWEAMFAGARDWISPSQKALIREQVGYSAMGGC</sequence>